<keyword evidence="1" id="KW-0472">Membrane</keyword>
<keyword evidence="1" id="KW-0812">Transmembrane</keyword>
<organism evidence="2 3">
    <name type="scientific">Nitrosotalea sinensis</name>
    <dbReference type="NCBI Taxonomy" id="1499975"/>
    <lineage>
        <taxon>Archaea</taxon>
        <taxon>Nitrososphaerota</taxon>
        <taxon>Nitrososphaeria</taxon>
        <taxon>Nitrosotaleales</taxon>
        <taxon>Nitrosotaleaceae</taxon>
        <taxon>Nitrosotalea</taxon>
    </lineage>
</organism>
<sequence length="166" mass="18180">MMIKPKVIIIVSGILVLIGIAITAYQSQITSENLTNEQNMLSTGSQMKVTKNMDKNNNQMGVYSIQITDLKSDDKIKATLIDPSGSATTESITKSPIQKMFDITSTGNYTLQIENQGQQQVQVLGIIGYYPKGIEILDISGFIVLMIGLSGLAVGMMYLIKNRVRT</sequence>
<proteinExistence type="predicted"/>
<feature type="transmembrane region" description="Helical" evidence="1">
    <location>
        <begin position="7"/>
        <end position="25"/>
    </location>
</feature>
<feature type="transmembrane region" description="Helical" evidence="1">
    <location>
        <begin position="139"/>
        <end position="160"/>
    </location>
</feature>
<evidence type="ECO:0000313" key="2">
    <source>
        <dbReference type="EMBL" id="SHO42543.1"/>
    </source>
</evidence>
<accession>A0A2H1EF48</accession>
<name>A0A2H1EF48_9ARCH</name>
<reference evidence="3" key="1">
    <citation type="submission" date="2016-12" db="EMBL/GenBank/DDBJ databases">
        <authorList>
            <person name="Herbold C."/>
        </authorList>
    </citation>
    <scope>NUCLEOTIDE SEQUENCE [LARGE SCALE GENOMIC DNA]</scope>
</reference>
<keyword evidence="1" id="KW-1133">Transmembrane helix</keyword>
<dbReference type="AlphaFoldDB" id="A0A2H1EF48"/>
<gene>
    <name evidence="2" type="ORF">NSIN_10069</name>
</gene>
<protein>
    <submittedName>
        <fullName evidence="2">Uncharacterized protein</fullName>
    </submittedName>
</protein>
<dbReference type="EMBL" id="FRFC01000001">
    <property type="protein sequence ID" value="SHO42543.1"/>
    <property type="molecule type" value="Genomic_DNA"/>
</dbReference>
<dbReference type="Proteomes" id="UP000232412">
    <property type="component" value="Unassembled WGS sequence"/>
</dbReference>
<dbReference type="OrthoDB" id="11432at2157"/>
<keyword evidence="3" id="KW-1185">Reference proteome</keyword>
<evidence type="ECO:0000256" key="1">
    <source>
        <dbReference type="SAM" id="Phobius"/>
    </source>
</evidence>
<evidence type="ECO:0000313" key="3">
    <source>
        <dbReference type="Proteomes" id="UP000232412"/>
    </source>
</evidence>
<dbReference type="RefSeq" id="WP_133124014.1">
    <property type="nucleotide sequence ID" value="NZ_FRFC01000001.1"/>
</dbReference>